<dbReference type="Gene3D" id="3.90.760.10">
    <property type="entry name" value="Flavocytochrome c sulphide dehydrogenase, flavin-binding domain"/>
    <property type="match status" value="1"/>
</dbReference>
<protein>
    <submittedName>
        <fullName evidence="6">Sulfide dehydrogenase</fullName>
        <ecNumber evidence="6">1.8.2.-</ecNumber>
    </submittedName>
</protein>
<evidence type="ECO:0000259" key="5">
    <source>
        <dbReference type="Pfam" id="PF21706"/>
    </source>
</evidence>
<dbReference type="PROSITE" id="PS51318">
    <property type="entry name" value="TAT"/>
    <property type="match status" value="1"/>
</dbReference>
<dbReference type="PANTHER" id="PTHR43755:SF1">
    <property type="entry name" value="FAD-DEPENDENT PYRIDINE NUCLEOTIDE-DISULPHIDE OXIDOREDUCTASE"/>
    <property type="match status" value="1"/>
</dbReference>
<keyword evidence="2" id="KW-0274">FAD</keyword>
<dbReference type="Gene3D" id="3.50.50.60">
    <property type="entry name" value="FAD/NAD(P)-binding domain"/>
    <property type="match status" value="2"/>
</dbReference>
<dbReference type="InterPro" id="IPR036188">
    <property type="entry name" value="FAD/NAD-bd_sf"/>
</dbReference>
<evidence type="ECO:0000259" key="4">
    <source>
        <dbReference type="Pfam" id="PF09242"/>
    </source>
</evidence>
<dbReference type="Proteomes" id="UP000004491">
    <property type="component" value="Unassembled WGS sequence"/>
</dbReference>
<dbReference type="InterPro" id="IPR037092">
    <property type="entry name" value="FlavoCytC_S_DH_flav-bd_sf"/>
</dbReference>
<dbReference type="EMBL" id="AFOC01000145">
    <property type="protein sequence ID" value="EGV49859.1"/>
    <property type="molecule type" value="Genomic_DNA"/>
</dbReference>
<dbReference type="PANTHER" id="PTHR43755">
    <property type="match status" value="1"/>
</dbReference>
<organism evidence="6 7">
    <name type="scientific">endosymbiont of Riftia pachyptila</name>
    <name type="common">vent Ph05</name>
    <dbReference type="NCBI Taxonomy" id="1048808"/>
    <lineage>
        <taxon>Bacteria</taxon>
        <taxon>Pseudomonadati</taxon>
        <taxon>Pseudomonadota</taxon>
        <taxon>Gammaproteobacteria</taxon>
        <taxon>sulfur-oxidizing symbionts</taxon>
    </lineage>
</organism>
<dbReference type="EC" id="1.8.2.-" evidence="6"/>
<keyword evidence="1" id="KW-0285">Flavoprotein</keyword>
<dbReference type="InterPro" id="IPR006311">
    <property type="entry name" value="TAT_signal"/>
</dbReference>
<evidence type="ECO:0000256" key="1">
    <source>
        <dbReference type="ARBA" id="ARBA00022630"/>
    </source>
</evidence>
<dbReference type="InterPro" id="IPR023753">
    <property type="entry name" value="FAD/NAD-binding_dom"/>
</dbReference>
<dbReference type="InterPro" id="IPR052541">
    <property type="entry name" value="SQRD"/>
</dbReference>
<dbReference type="Pfam" id="PF21706">
    <property type="entry name" value="FCSD_central"/>
    <property type="match status" value="1"/>
</dbReference>
<evidence type="ECO:0000313" key="7">
    <source>
        <dbReference type="Proteomes" id="UP000004491"/>
    </source>
</evidence>
<dbReference type="PATRIC" id="fig|1048808.3.peg.3200"/>
<keyword evidence="6" id="KW-0560">Oxidoreductase</keyword>
<dbReference type="Pfam" id="PF09242">
    <property type="entry name" value="FCSD-flav_bind"/>
    <property type="match status" value="1"/>
</dbReference>
<dbReference type="Pfam" id="PF07992">
    <property type="entry name" value="Pyr_redox_2"/>
    <property type="match status" value="1"/>
</dbReference>
<feature type="domain" description="FAD/NAD(P)-binding" evidence="3">
    <location>
        <begin position="54"/>
        <end position="168"/>
    </location>
</feature>
<accession>G2DHP4</accession>
<dbReference type="SUPFAM" id="SSF55424">
    <property type="entry name" value="FAD/NAD-linked reductases, dimerisation (C-terminal) domain"/>
    <property type="match status" value="1"/>
</dbReference>
<sequence>MWMGAAFVPSIGLASTDIGLVTMNKIDRRGFLKTLATGAALLGAPALALGAARQVVVVGGGTGGVSVARALRRADATIAVTLIEPDSDYYTCYMSNEVLGGGRSLASIRFGYAGLQADGIQVVRDRVSAIDAGARQVITATGARLPYDRCIVSPGIDFRYETVAGYDASVITTIPHAWKAGEQTRLLRAQLEAMPDGGTFILAAPPNPYRCPPAPYERASQVAHYFKQYKPRSKVLILDPKGSFAKQSLFIQGWRDLYGYDSGNAMIEWIGGPEQGVVQVDPVSRRVTTGFGDSYNADVLNLVPAQQAGAIAFQAGLTDASGWCPVDPQTFESRLRPGIHVIGDACSASPLPKSGFAANSEAKQCALAVAALLNDRPLANPSYTNACYSIVGADYAISVLGVYRLAAGGQQIEQVPGSGGLSRADASAEERRRDVEYAHSWYNNFTRDLFGG</sequence>
<dbReference type="GO" id="GO:0050660">
    <property type="term" value="F:flavin adenine dinucleotide binding"/>
    <property type="evidence" value="ECO:0007669"/>
    <property type="project" value="InterPro"/>
</dbReference>
<keyword evidence="7" id="KW-1185">Reference proteome</keyword>
<dbReference type="SUPFAM" id="SSF51905">
    <property type="entry name" value="FAD/NAD(P)-binding domain"/>
    <property type="match status" value="2"/>
</dbReference>
<feature type="domain" description="Sulfide dehydrogenase [flavocytochrome c] flavoprotein chain central" evidence="5">
    <location>
        <begin position="184"/>
        <end position="304"/>
    </location>
</feature>
<reference evidence="6" key="1">
    <citation type="journal article" date="2011" name="ISME J.">
        <title>The endosymbionts of the deep-sea tubeworms Riftia pachyptila and Tevnia jerichonana share an identical physiology as revealed by proteogenomic analyses.</title>
        <authorList>
            <person name="Gardebrecht A."/>
            <person name="Markert S."/>
            <person name="Felbeck H."/>
            <person name="Thuermer A."/>
            <person name="Albrecht D."/>
            <person name="Wollherr A."/>
            <person name="Kabisch J."/>
            <person name="Lehmann R."/>
            <person name="Daniel R."/>
            <person name="Liesegang H."/>
            <person name="Hecker M."/>
            <person name="Sievert S.M."/>
            <person name="Schweder T."/>
        </authorList>
    </citation>
    <scope>NUCLEOTIDE SEQUENCE [LARGE SCALE GENOMIC DNA]</scope>
</reference>
<name>G2DHP4_9GAMM</name>
<evidence type="ECO:0000259" key="3">
    <source>
        <dbReference type="Pfam" id="PF07992"/>
    </source>
</evidence>
<gene>
    <name evidence="6" type="primary">fccB1</name>
    <name evidence="6" type="ORF">Rifp1Sym_fn00030</name>
</gene>
<evidence type="ECO:0000313" key="6">
    <source>
        <dbReference type="EMBL" id="EGV49859.1"/>
    </source>
</evidence>
<feature type="domain" description="Flavocytochrome c sulphide dehydrogenase flavin-binding" evidence="4">
    <location>
        <begin position="380"/>
        <end position="450"/>
    </location>
</feature>
<evidence type="ECO:0000256" key="2">
    <source>
        <dbReference type="ARBA" id="ARBA00022827"/>
    </source>
</evidence>
<proteinExistence type="predicted"/>
<dbReference type="InterPro" id="IPR049386">
    <property type="entry name" value="FCSD_central"/>
</dbReference>
<dbReference type="InterPro" id="IPR015323">
    <property type="entry name" value="FlavoCytC_S_DH_flav-bd"/>
</dbReference>
<dbReference type="GO" id="GO:0016491">
    <property type="term" value="F:oxidoreductase activity"/>
    <property type="evidence" value="ECO:0007669"/>
    <property type="project" value="UniProtKB-KW"/>
</dbReference>
<comment type="caution">
    <text evidence="6">The sequence shown here is derived from an EMBL/GenBank/DDBJ whole genome shotgun (WGS) entry which is preliminary data.</text>
</comment>
<dbReference type="InterPro" id="IPR016156">
    <property type="entry name" value="FAD/NAD-linked_Rdtase_dimer_sf"/>
</dbReference>
<dbReference type="AlphaFoldDB" id="G2DHP4"/>